<keyword evidence="2" id="KW-1185">Reference proteome</keyword>
<proteinExistence type="predicted"/>
<name>A0A5B7D9E9_PORTR</name>
<organism evidence="1 2">
    <name type="scientific">Portunus trituberculatus</name>
    <name type="common">Swimming crab</name>
    <name type="synonym">Neptunus trituberculatus</name>
    <dbReference type="NCBI Taxonomy" id="210409"/>
    <lineage>
        <taxon>Eukaryota</taxon>
        <taxon>Metazoa</taxon>
        <taxon>Ecdysozoa</taxon>
        <taxon>Arthropoda</taxon>
        <taxon>Crustacea</taxon>
        <taxon>Multicrustacea</taxon>
        <taxon>Malacostraca</taxon>
        <taxon>Eumalacostraca</taxon>
        <taxon>Eucarida</taxon>
        <taxon>Decapoda</taxon>
        <taxon>Pleocyemata</taxon>
        <taxon>Brachyura</taxon>
        <taxon>Eubrachyura</taxon>
        <taxon>Portunoidea</taxon>
        <taxon>Portunidae</taxon>
        <taxon>Portuninae</taxon>
        <taxon>Portunus</taxon>
    </lineage>
</organism>
<comment type="caution">
    <text evidence="1">The sequence shown here is derived from an EMBL/GenBank/DDBJ whole genome shotgun (WGS) entry which is preliminary data.</text>
</comment>
<reference evidence="1 2" key="1">
    <citation type="submission" date="2019-05" db="EMBL/GenBank/DDBJ databases">
        <title>Another draft genome of Portunus trituberculatus and its Hox gene families provides insights of decapod evolution.</title>
        <authorList>
            <person name="Jeong J.-H."/>
            <person name="Song I."/>
            <person name="Kim S."/>
            <person name="Choi T."/>
            <person name="Kim D."/>
            <person name="Ryu S."/>
            <person name="Kim W."/>
        </authorList>
    </citation>
    <scope>NUCLEOTIDE SEQUENCE [LARGE SCALE GENOMIC DNA]</scope>
    <source>
        <tissue evidence="1">Muscle</tissue>
    </source>
</reference>
<accession>A0A5B7D9E9</accession>
<dbReference type="EMBL" id="VSRR010000633">
    <property type="protein sequence ID" value="MPC17941.1"/>
    <property type="molecule type" value="Genomic_DNA"/>
</dbReference>
<evidence type="ECO:0000313" key="1">
    <source>
        <dbReference type="EMBL" id="MPC17941.1"/>
    </source>
</evidence>
<dbReference type="Proteomes" id="UP000324222">
    <property type="component" value="Unassembled WGS sequence"/>
</dbReference>
<evidence type="ECO:0000313" key="2">
    <source>
        <dbReference type="Proteomes" id="UP000324222"/>
    </source>
</evidence>
<dbReference type="AlphaFoldDB" id="A0A5B7D9E9"/>
<protein>
    <submittedName>
        <fullName evidence="1">Uncharacterized protein</fullName>
    </submittedName>
</protein>
<sequence length="123" mass="13274">MSVIGGRGQHGCTSKAVPEGGVFIQESDVGGQLKLKEINAKEQHSRRCLRASVYSSENWALKGGMIIHERLSGKAVLDGAVVVLKKDWRVAWSSNKAAQELPVVFWKDGNGGAEVIWKGNSGE</sequence>
<gene>
    <name evidence="1" type="ORF">E2C01_010811</name>
</gene>